<dbReference type="AlphaFoldDB" id="A0A2W4QNH9"/>
<feature type="signal peptide" evidence="1">
    <location>
        <begin position="1"/>
        <end position="31"/>
    </location>
</feature>
<name>A0A2W4QNH9_9GAMM</name>
<evidence type="ECO:0000313" key="3">
    <source>
        <dbReference type="Proteomes" id="UP000249396"/>
    </source>
</evidence>
<feature type="chain" id="PRO_5015924685" evidence="1">
    <location>
        <begin position="32"/>
        <end position="174"/>
    </location>
</feature>
<evidence type="ECO:0000313" key="2">
    <source>
        <dbReference type="EMBL" id="PZN73671.1"/>
    </source>
</evidence>
<keyword evidence="1" id="KW-0732">Signal</keyword>
<proteinExistence type="predicted"/>
<reference evidence="2 3" key="1">
    <citation type="journal article" date="2018" name="Aquat. Microb. Ecol.">
        <title>Gammaproteobacterial methanotrophs dominate.</title>
        <authorList>
            <person name="Rissanen A.J."/>
            <person name="Saarenheimo J."/>
            <person name="Tiirola M."/>
            <person name="Peura S."/>
            <person name="Aalto S.L."/>
            <person name="Karvinen A."/>
            <person name="Nykanen H."/>
        </authorList>
    </citation>
    <scope>NUCLEOTIDE SEQUENCE [LARGE SCALE GENOMIC DNA]</scope>
    <source>
        <strain evidence="2">AMbin10</strain>
    </source>
</reference>
<protein>
    <submittedName>
        <fullName evidence="2">Uncharacterized protein</fullName>
    </submittedName>
</protein>
<dbReference type="EMBL" id="QJPH01000450">
    <property type="protein sequence ID" value="PZN73671.1"/>
    <property type="molecule type" value="Genomic_DNA"/>
</dbReference>
<gene>
    <name evidence="2" type="ORF">DM484_22315</name>
</gene>
<dbReference type="Proteomes" id="UP000249396">
    <property type="component" value="Unassembled WGS sequence"/>
</dbReference>
<evidence type="ECO:0000256" key="1">
    <source>
        <dbReference type="SAM" id="SignalP"/>
    </source>
</evidence>
<organism evidence="2 3">
    <name type="scientific">Candidatus Methylumidiphilus alinenensis</name>
    <dbReference type="NCBI Taxonomy" id="2202197"/>
    <lineage>
        <taxon>Bacteria</taxon>
        <taxon>Pseudomonadati</taxon>
        <taxon>Pseudomonadota</taxon>
        <taxon>Gammaproteobacteria</taxon>
        <taxon>Methylococcales</taxon>
        <taxon>Candidatus Methylumidiphilus</taxon>
    </lineage>
</organism>
<sequence>MSKTLNPFTQKQSLLAISLISLSLASPTLLAETLCTQQETVEFNCSTGKKLISVCASKDLSTDKGYLQYRFGPKGAKEIQVPDAKNHPNPLVKSGTLSVTDGDGAYLRFLKGDFRYVVYTAKGKTLGKKSGVAVEEGDKLIANIKCKGPAQTTIGQKLFEKAGLPTDDKVFQLP</sequence>
<accession>A0A2W4QNH9</accession>
<comment type="caution">
    <text evidence="2">The sequence shown here is derived from an EMBL/GenBank/DDBJ whole genome shotgun (WGS) entry which is preliminary data.</text>
</comment>